<evidence type="ECO:0000259" key="2">
    <source>
        <dbReference type="Pfam" id="PF00582"/>
    </source>
</evidence>
<sequence length="296" mass="31063">MTSTISRIVAAVDGSALSLQAAQWAADEAAQRHRPIRLVHAVETDTLTYGAGVPLPQSYFDAVRADGVQILSDAREAVLLRHPELDVTVTLHTSGPVPALLEESDAAALLVLGAHGRGGVDALLLGSCVVAVAEHARCPVAVVRGRGVDGAPPTAGPVVVGVDGSPVSDAAVAAAFDEASWRHTELRAVHAWTEPFLPGTDRWVGREARTVAEEEVLAERLAGWQEKYPDVPVRRIVDRGHTVRSLLEHAEPAQLLVVGSRGRGGFTGLLLGSTSQSLVHHATCPVLIVRPTPGAS</sequence>
<comment type="caution">
    <text evidence="3">The sequence shown here is derived from an EMBL/GenBank/DDBJ whole genome shotgun (WGS) entry which is preliminary data.</text>
</comment>
<gene>
    <name evidence="3" type="ORF">I4I81_06430</name>
</gene>
<keyword evidence="4" id="KW-1185">Reference proteome</keyword>
<organism evidence="3 4">
    <name type="scientific">Pseudonocardia abyssalis</name>
    <dbReference type="NCBI Taxonomy" id="2792008"/>
    <lineage>
        <taxon>Bacteria</taxon>
        <taxon>Bacillati</taxon>
        <taxon>Actinomycetota</taxon>
        <taxon>Actinomycetes</taxon>
        <taxon>Pseudonocardiales</taxon>
        <taxon>Pseudonocardiaceae</taxon>
        <taxon>Pseudonocardia</taxon>
    </lineage>
</organism>
<dbReference type="Pfam" id="PF00582">
    <property type="entry name" value="Usp"/>
    <property type="match status" value="2"/>
</dbReference>
<proteinExistence type="inferred from homology"/>
<evidence type="ECO:0000256" key="1">
    <source>
        <dbReference type="ARBA" id="ARBA00008791"/>
    </source>
</evidence>
<feature type="domain" description="UspA" evidence="2">
    <location>
        <begin position="6"/>
        <end position="144"/>
    </location>
</feature>
<comment type="similarity">
    <text evidence="1">Belongs to the universal stress protein A family.</text>
</comment>
<dbReference type="PANTHER" id="PTHR46268">
    <property type="entry name" value="STRESS RESPONSE PROTEIN NHAX"/>
    <property type="match status" value="1"/>
</dbReference>
<evidence type="ECO:0000313" key="3">
    <source>
        <dbReference type="EMBL" id="MBW0133888.1"/>
    </source>
</evidence>
<name>A0ABS6UPQ7_9PSEU</name>
<dbReference type="PANTHER" id="PTHR46268:SF27">
    <property type="entry name" value="UNIVERSAL STRESS PROTEIN RV2623"/>
    <property type="match status" value="1"/>
</dbReference>
<reference evidence="3 4" key="1">
    <citation type="submission" date="2020-11" db="EMBL/GenBank/DDBJ databases">
        <title>Pseudonocardia abyssalis sp. nov. and Pseudonocardia oceani sp. nov., description and phylogenomic analysis of two novel actinomycetes isolated from the deep Southern Ocean.</title>
        <authorList>
            <person name="Parra J."/>
        </authorList>
    </citation>
    <scope>NUCLEOTIDE SEQUENCE [LARGE SCALE GENOMIC DNA]</scope>
    <source>
        <strain evidence="3 4">KRD-168</strain>
    </source>
</reference>
<protein>
    <submittedName>
        <fullName evidence="3">Universal stress protein</fullName>
    </submittedName>
</protein>
<evidence type="ECO:0000313" key="4">
    <source>
        <dbReference type="Proteomes" id="UP000694287"/>
    </source>
</evidence>
<dbReference type="EMBL" id="JADQDK010000001">
    <property type="protein sequence ID" value="MBW0133888.1"/>
    <property type="molecule type" value="Genomic_DNA"/>
</dbReference>
<dbReference type="Proteomes" id="UP000694287">
    <property type="component" value="Unassembled WGS sequence"/>
</dbReference>
<dbReference type="InterPro" id="IPR006016">
    <property type="entry name" value="UspA"/>
</dbReference>
<accession>A0ABS6UPQ7</accession>
<feature type="domain" description="UspA" evidence="2">
    <location>
        <begin position="157"/>
        <end position="290"/>
    </location>
</feature>
<dbReference type="RefSeq" id="WP_218602979.1">
    <property type="nucleotide sequence ID" value="NZ_JADQDJ010000097.1"/>
</dbReference>